<organism evidence="2 3">
    <name type="scientific">Candidatus Enterenecus faecium</name>
    <dbReference type="NCBI Taxonomy" id="2840780"/>
    <lineage>
        <taxon>Bacteria</taxon>
        <taxon>Bacillati</taxon>
        <taxon>Bacillota</taxon>
        <taxon>Clostridia</taxon>
        <taxon>Eubacteriales</taxon>
        <taxon>Candidatus Enterenecus</taxon>
    </lineage>
</organism>
<feature type="chain" id="PRO_5039203551" evidence="1">
    <location>
        <begin position="24"/>
        <end position="109"/>
    </location>
</feature>
<protein>
    <submittedName>
        <fullName evidence="2">Uncharacterized protein</fullName>
    </submittedName>
</protein>
<name>A0A9D1CIH7_9FIRM</name>
<dbReference type="AlphaFoldDB" id="A0A9D1CIH7"/>
<reference evidence="2" key="1">
    <citation type="submission" date="2020-10" db="EMBL/GenBank/DDBJ databases">
        <authorList>
            <person name="Gilroy R."/>
        </authorList>
    </citation>
    <scope>NUCLEOTIDE SEQUENCE</scope>
    <source>
        <strain evidence="2">ChiGjej2B2-12916</strain>
    </source>
</reference>
<evidence type="ECO:0000313" key="3">
    <source>
        <dbReference type="Proteomes" id="UP000886879"/>
    </source>
</evidence>
<keyword evidence="1" id="KW-0732">Signal</keyword>
<reference evidence="2" key="2">
    <citation type="journal article" date="2021" name="PeerJ">
        <title>Extensive microbial diversity within the chicken gut microbiome revealed by metagenomics and culture.</title>
        <authorList>
            <person name="Gilroy R."/>
            <person name="Ravi A."/>
            <person name="Getino M."/>
            <person name="Pursley I."/>
            <person name="Horton D.L."/>
            <person name="Alikhan N.F."/>
            <person name="Baker D."/>
            <person name="Gharbi K."/>
            <person name="Hall N."/>
            <person name="Watson M."/>
            <person name="Adriaenssens E.M."/>
            <person name="Foster-Nyarko E."/>
            <person name="Jarju S."/>
            <person name="Secka A."/>
            <person name="Antonio M."/>
            <person name="Oren A."/>
            <person name="Chaudhuri R.R."/>
            <person name="La Ragione R."/>
            <person name="Hildebrand F."/>
            <person name="Pallen M.J."/>
        </authorList>
    </citation>
    <scope>NUCLEOTIDE SEQUENCE</scope>
    <source>
        <strain evidence="2">ChiGjej2B2-12916</strain>
    </source>
</reference>
<proteinExistence type="predicted"/>
<dbReference type="EMBL" id="DVFO01000092">
    <property type="protein sequence ID" value="HIQ61654.1"/>
    <property type="molecule type" value="Genomic_DNA"/>
</dbReference>
<evidence type="ECO:0000256" key="1">
    <source>
        <dbReference type="SAM" id="SignalP"/>
    </source>
</evidence>
<feature type="signal peptide" evidence="1">
    <location>
        <begin position="1"/>
        <end position="23"/>
    </location>
</feature>
<evidence type="ECO:0000313" key="2">
    <source>
        <dbReference type="EMBL" id="HIQ61654.1"/>
    </source>
</evidence>
<accession>A0A9D1CIH7</accession>
<dbReference type="Proteomes" id="UP000886879">
    <property type="component" value="Unassembled WGS sequence"/>
</dbReference>
<comment type="caution">
    <text evidence="2">The sequence shown here is derived from an EMBL/GenBank/DDBJ whole genome shotgun (WGS) entry which is preliminary data.</text>
</comment>
<sequence length="109" mass="12308">MRKQWLMGLALSLVLLAGCSASNVVKTYESGQDNVMVTYQELKDGTWKCEDTVYQYRLELTGRERLAVKDSTFVVLSQREDVTFQEVSQALVSSMAPFDPVGYVLVEMD</sequence>
<dbReference type="PROSITE" id="PS51257">
    <property type="entry name" value="PROKAR_LIPOPROTEIN"/>
    <property type="match status" value="1"/>
</dbReference>
<gene>
    <name evidence="2" type="ORF">IAD31_08710</name>
</gene>